<reference evidence="5" key="2">
    <citation type="submission" date="2021-04" db="EMBL/GenBank/DDBJ databases">
        <authorList>
            <person name="Gilroy R."/>
        </authorList>
    </citation>
    <scope>NUCLEOTIDE SEQUENCE</scope>
    <source>
        <strain evidence="5">ChiSjej1B19-5720</strain>
    </source>
</reference>
<dbReference type="EMBL" id="DWYZ01000150">
    <property type="protein sequence ID" value="HJB28702.1"/>
    <property type="molecule type" value="Genomic_DNA"/>
</dbReference>
<dbReference type="PROSITE" id="PS50932">
    <property type="entry name" value="HTH_LACI_2"/>
    <property type="match status" value="1"/>
</dbReference>
<name>A0A9D2LSN2_9FIRM</name>
<dbReference type="Proteomes" id="UP000823842">
    <property type="component" value="Unassembled WGS sequence"/>
</dbReference>
<dbReference type="SMART" id="SM00354">
    <property type="entry name" value="HTH_LACI"/>
    <property type="match status" value="1"/>
</dbReference>
<keyword evidence="3" id="KW-0804">Transcription</keyword>
<dbReference type="GO" id="GO:0000976">
    <property type="term" value="F:transcription cis-regulatory region binding"/>
    <property type="evidence" value="ECO:0007669"/>
    <property type="project" value="TreeGrafter"/>
</dbReference>
<protein>
    <submittedName>
        <fullName evidence="5">LacI family DNA-binding transcriptional regulator</fullName>
    </submittedName>
</protein>
<dbReference type="AlphaFoldDB" id="A0A9D2LSN2"/>
<accession>A0A9D2LSN2</accession>
<reference evidence="5" key="1">
    <citation type="journal article" date="2021" name="PeerJ">
        <title>Extensive microbial diversity within the chicken gut microbiome revealed by metagenomics and culture.</title>
        <authorList>
            <person name="Gilroy R."/>
            <person name="Ravi A."/>
            <person name="Getino M."/>
            <person name="Pursley I."/>
            <person name="Horton D.L."/>
            <person name="Alikhan N.F."/>
            <person name="Baker D."/>
            <person name="Gharbi K."/>
            <person name="Hall N."/>
            <person name="Watson M."/>
            <person name="Adriaenssens E.M."/>
            <person name="Foster-Nyarko E."/>
            <person name="Jarju S."/>
            <person name="Secka A."/>
            <person name="Antonio M."/>
            <person name="Oren A."/>
            <person name="Chaudhuri R.R."/>
            <person name="La Ragione R."/>
            <person name="Hildebrand F."/>
            <person name="Pallen M.J."/>
        </authorList>
    </citation>
    <scope>NUCLEOTIDE SEQUENCE</scope>
    <source>
        <strain evidence="5">ChiSjej1B19-5720</strain>
    </source>
</reference>
<sequence length="341" mass="37828">MRVTIKQIAELSGVSRGTVDRALNNRPGVKLEVQERIKKIAEELGYKPNPAAKALADNRYNTKRIGVLLNSEGNPFFQDVIRGVHAALLELEEFGMQSIIKTMKGYDAGLQIKLLDELAEENVNGIVLSPINTPEIAKKISELKRKNIEVVTINSDVLDSERMAYVGCRYKKSGSVAAGLMGMISNREKEAYAVIGSSVKNLAVERRIQGILETLKKDFSWIEVTDIIENEDNDEISYTAVKALLERRKELDGICFAGAGIEGGLLAIRECGRSLKIVAFDLTESVRKALKNGEVIATVCQDPFKQGFDGIDILGKYLLWNQKPEKELNHTELSIVTKYSI</sequence>
<dbReference type="Pfam" id="PF13407">
    <property type="entry name" value="Peripla_BP_4"/>
    <property type="match status" value="1"/>
</dbReference>
<dbReference type="CDD" id="cd06307">
    <property type="entry name" value="PBP1_sugar_binding"/>
    <property type="match status" value="1"/>
</dbReference>
<dbReference type="InterPro" id="IPR000843">
    <property type="entry name" value="HTH_LacI"/>
</dbReference>
<keyword evidence="2 5" id="KW-0238">DNA-binding</keyword>
<evidence type="ECO:0000313" key="6">
    <source>
        <dbReference type="Proteomes" id="UP000823842"/>
    </source>
</evidence>
<feature type="domain" description="HTH lacI-type" evidence="4">
    <location>
        <begin position="3"/>
        <end position="57"/>
    </location>
</feature>
<keyword evidence="1" id="KW-0805">Transcription regulation</keyword>
<proteinExistence type="predicted"/>
<dbReference type="InterPro" id="IPR025997">
    <property type="entry name" value="SBP_2_dom"/>
</dbReference>
<dbReference type="PANTHER" id="PTHR30146">
    <property type="entry name" value="LACI-RELATED TRANSCRIPTIONAL REPRESSOR"/>
    <property type="match status" value="1"/>
</dbReference>
<dbReference type="GO" id="GO:0003700">
    <property type="term" value="F:DNA-binding transcription factor activity"/>
    <property type="evidence" value="ECO:0007669"/>
    <property type="project" value="TreeGrafter"/>
</dbReference>
<dbReference type="Gene3D" id="1.10.260.40">
    <property type="entry name" value="lambda repressor-like DNA-binding domains"/>
    <property type="match status" value="1"/>
</dbReference>
<dbReference type="Gene3D" id="3.40.50.2300">
    <property type="match status" value="2"/>
</dbReference>
<evidence type="ECO:0000259" key="4">
    <source>
        <dbReference type="PROSITE" id="PS50932"/>
    </source>
</evidence>
<gene>
    <name evidence="5" type="ORF">IAA06_07900</name>
</gene>
<evidence type="ECO:0000256" key="1">
    <source>
        <dbReference type="ARBA" id="ARBA00023015"/>
    </source>
</evidence>
<evidence type="ECO:0000256" key="3">
    <source>
        <dbReference type="ARBA" id="ARBA00023163"/>
    </source>
</evidence>
<dbReference type="CDD" id="cd01392">
    <property type="entry name" value="HTH_LacI"/>
    <property type="match status" value="1"/>
</dbReference>
<dbReference type="PANTHER" id="PTHR30146:SF152">
    <property type="entry name" value="TRANSCRIPTIONAL REGULATORY PROTEIN"/>
    <property type="match status" value="1"/>
</dbReference>
<organism evidence="5 6">
    <name type="scientific">Candidatus Blautia faecavium</name>
    <dbReference type="NCBI Taxonomy" id="2838487"/>
    <lineage>
        <taxon>Bacteria</taxon>
        <taxon>Bacillati</taxon>
        <taxon>Bacillota</taxon>
        <taxon>Clostridia</taxon>
        <taxon>Lachnospirales</taxon>
        <taxon>Lachnospiraceae</taxon>
        <taxon>Blautia</taxon>
    </lineage>
</organism>
<dbReference type="InterPro" id="IPR028082">
    <property type="entry name" value="Peripla_BP_I"/>
</dbReference>
<evidence type="ECO:0000313" key="5">
    <source>
        <dbReference type="EMBL" id="HJB28702.1"/>
    </source>
</evidence>
<dbReference type="SUPFAM" id="SSF53822">
    <property type="entry name" value="Periplasmic binding protein-like I"/>
    <property type="match status" value="1"/>
</dbReference>
<dbReference type="SUPFAM" id="SSF47413">
    <property type="entry name" value="lambda repressor-like DNA-binding domains"/>
    <property type="match status" value="1"/>
</dbReference>
<dbReference type="InterPro" id="IPR010982">
    <property type="entry name" value="Lambda_DNA-bd_dom_sf"/>
</dbReference>
<evidence type="ECO:0000256" key="2">
    <source>
        <dbReference type="ARBA" id="ARBA00023125"/>
    </source>
</evidence>
<dbReference type="Pfam" id="PF00356">
    <property type="entry name" value="LacI"/>
    <property type="match status" value="1"/>
</dbReference>
<comment type="caution">
    <text evidence="5">The sequence shown here is derived from an EMBL/GenBank/DDBJ whole genome shotgun (WGS) entry which is preliminary data.</text>
</comment>